<gene>
    <name evidence="1" type="ORF">C2S_9443</name>
</gene>
<protein>
    <submittedName>
        <fullName evidence="1">Uncharacterized protein</fullName>
    </submittedName>
</protein>
<dbReference type="EMBL" id="CABFJX010000372">
    <property type="protein sequence ID" value="VTT74080.1"/>
    <property type="molecule type" value="Genomic_DNA"/>
</dbReference>
<dbReference type="Proteomes" id="UP000760494">
    <property type="component" value="Unassembled WGS sequence"/>
</dbReference>
<name>A0A2H3S2X3_FUSFU</name>
<reference evidence="1" key="1">
    <citation type="submission" date="2019-05" db="EMBL/GenBank/DDBJ databases">
        <authorList>
            <person name="Piombo E."/>
        </authorList>
    </citation>
    <scope>NUCLEOTIDE SEQUENCE</scope>
    <source>
        <strain evidence="1">C2S</strain>
    </source>
</reference>
<evidence type="ECO:0000313" key="1">
    <source>
        <dbReference type="EMBL" id="VTT74080.1"/>
    </source>
</evidence>
<organism evidence="1 2">
    <name type="scientific">Fusarium fujikuroi</name>
    <name type="common">Bakanae and foot rot disease fungus</name>
    <name type="synonym">Gibberella fujikuroi</name>
    <dbReference type="NCBI Taxonomy" id="5127"/>
    <lineage>
        <taxon>Eukaryota</taxon>
        <taxon>Fungi</taxon>
        <taxon>Dikarya</taxon>
        <taxon>Ascomycota</taxon>
        <taxon>Pezizomycotina</taxon>
        <taxon>Sordariomycetes</taxon>
        <taxon>Hypocreomycetidae</taxon>
        <taxon>Hypocreales</taxon>
        <taxon>Nectriaceae</taxon>
        <taxon>Fusarium</taxon>
        <taxon>Fusarium fujikuroi species complex</taxon>
    </lineage>
</organism>
<comment type="caution">
    <text evidence="1">The sequence shown here is derived from an EMBL/GenBank/DDBJ whole genome shotgun (WGS) entry which is preliminary data.</text>
</comment>
<accession>A0A2H3S2X3</accession>
<evidence type="ECO:0000313" key="2">
    <source>
        <dbReference type="Proteomes" id="UP000760494"/>
    </source>
</evidence>
<dbReference type="AlphaFoldDB" id="A0A2H3S2X3"/>
<sequence>MRALDVLDLIIVLEALLCIAMICNHLHTAYKYMERKRRIKNNKMRNWDGLDDKNLEMGWGADSSGTSSPC</sequence>
<proteinExistence type="predicted"/>